<evidence type="ECO:0000259" key="1">
    <source>
        <dbReference type="Pfam" id="PF13476"/>
    </source>
</evidence>
<dbReference type="Pfam" id="PF13476">
    <property type="entry name" value="AAA_23"/>
    <property type="match status" value="1"/>
</dbReference>
<protein>
    <submittedName>
        <fullName evidence="2">AAA family ATPase</fullName>
    </submittedName>
</protein>
<dbReference type="EMBL" id="JARYZI010000023">
    <property type="protein sequence ID" value="MDH8679927.1"/>
    <property type="molecule type" value="Genomic_DNA"/>
</dbReference>
<keyword evidence="3" id="KW-1185">Reference proteome</keyword>
<name>A0ABT6NHL4_9FIRM</name>
<dbReference type="RefSeq" id="WP_281095821.1">
    <property type="nucleotide sequence ID" value="NZ_JARYZI010000023.1"/>
</dbReference>
<evidence type="ECO:0000313" key="2">
    <source>
        <dbReference type="EMBL" id="MDH8679927.1"/>
    </source>
</evidence>
<dbReference type="Proteomes" id="UP001158045">
    <property type="component" value="Unassembled WGS sequence"/>
</dbReference>
<dbReference type="InterPro" id="IPR038729">
    <property type="entry name" value="Rad50/SbcC_AAA"/>
</dbReference>
<dbReference type="InterPro" id="IPR027417">
    <property type="entry name" value="P-loop_NTPase"/>
</dbReference>
<proteinExistence type="predicted"/>
<reference evidence="2 3" key="1">
    <citation type="submission" date="2023-04" db="EMBL/GenBank/DDBJ databases">
        <title>Fusibacter bizertensis strain WBS, isolated from littoral bottom sediments of the Arctic seas - biochemical and genomic analysis.</title>
        <authorList>
            <person name="Brioukhanov A.L."/>
        </authorList>
    </citation>
    <scope>NUCLEOTIDE SEQUENCE [LARGE SCALE GENOMIC DNA]</scope>
    <source>
        <strain evidence="2 3">WBS</strain>
    </source>
</reference>
<organism evidence="2 3">
    <name type="scientific">Fusibacter bizertensis</name>
    <dbReference type="NCBI Taxonomy" id="1488331"/>
    <lineage>
        <taxon>Bacteria</taxon>
        <taxon>Bacillati</taxon>
        <taxon>Bacillota</taxon>
        <taxon>Clostridia</taxon>
        <taxon>Eubacteriales</taxon>
        <taxon>Eubacteriales Family XII. Incertae Sedis</taxon>
        <taxon>Fusibacter</taxon>
    </lineage>
</organism>
<dbReference type="Gene3D" id="3.40.50.300">
    <property type="entry name" value="P-loop containing nucleotide triphosphate hydrolases"/>
    <property type="match status" value="1"/>
</dbReference>
<comment type="caution">
    <text evidence="2">The sequence shown here is derived from an EMBL/GenBank/DDBJ whole genome shotgun (WGS) entry which is preliminary data.</text>
</comment>
<sequence>MLKQISSVVFREGTIYFHSGLNTILGDEKGSNSIGKSTLLMIIDFIYGGTSYIKENSDTVKHLGHHNFEFVLELGEKKYYFRRGTENSDIVEECNHMFINTKNLKISEYTSILHNLYISDLIHISFRAAVSTYLS</sequence>
<evidence type="ECO:0000313" key="3">
    <source>
        <dbReference type="Proteomes" id="UP001158045"/>
    </source>
</evidence>
<feature type="domain" description="Rad50/SbcC-type AAA" evidence="1">
    <location>
        <begin position="10"/>
        <end position="94"/>
    </location>
</feature>
<gene>
    <name evidence="2" type="ORF">QE109_17400</name>
</gene>
<accession>A0ABT6NHL4</accession>